<comment type="caution">
    <text evidence="2">The sequence shown here is derived from an EMBL/GenBank/DDBJ whole genome shotgun (WGS) entry which is preliminary data.</text>
</comment>
<feature type="compositionally biased region" description="Low complexity" evidence="1">
    <location>
        <begin position="33"/>
        <end position="60"/>
    </location>
</feature>
<gene>
    <name evidence="2" type="ORF">FA13DRAFT_1805777</name>
</gene>
<accession>A0A4Y7RXR8</accession>
<protein>
    <submittedName>
        <fullName evidence="2">Uncharacterized protein</fullName>
    </submittedName>
</protein>
<evidence type="ECO:0000313" key="3">
    <source>
        <dbReference type="Proteomes" id="UP000298030"/>
    </source>
</evidence>
<dbReference type="EMBL" id="QPFP01000417">
    <property type="protein sequence ID" value="TEB13550.1"/>
    <property type="molecule type" value="Genomic_DNA"/>
</dbReference>
<evidence type="ECO:0000313" key="2">
    <source>
        <dbReference type="EMBL" id="TEB13550.1"/>
    </source>
</evidence>
<dbReference type="AlphaFoldDB" id="A0A4Y7RXR8"/>
<proteinExistence type="predicted"/>
<sequence length="216" mass="22511">MAYSFSEPTTGEAASYYAGGDTKSSTNQPYSPPSISASASYASGGSHSSSGPGGNHAASGYTPSYGPRPGLMVPREEEGLLPSQVHLVGMVRMVRPHSLELLPPSLDLIPGLGMAQAMVEGTAVEDMGDPHLPSLVVMQEVLVASDPLGVQEGSEARPSRLGSPGLIHTRVSRVDILASTMDHHGHQGGTVIPWGSWWVVSASAPLEKGETRTVED</sequence>
<reference evidence="2 3" key="1">
    <citation type="journal article" date="2019" name="Nat. Ecol. Evol.">
        <title>Megaphylogeny resolves global patterns of mushroom evolution.</title>
        <authorList>
            <person name="Varga T."/>
            <person name="Krizsan K."/>
            <person name="Foldi C."/>
            <person name="Dima B."/>
            <person name="Sanchez-Garcia M."/>
            <person name="Sanchez-Ramirez S."/>
            <person name="Szollosi G.J."/>
            <person name="Szarkandi J.G."/>
            <person name="Papp V."/>
            <person name="Albert L."/>
            <person name="Andreopoulos W."/>
            <person name="Angelini C."/>
            <person name="Antonin V."/>
            <person name="Barry K.W."/>
            <person name="Bougher N.L."/>
            <person name="Buchanan P."/>
            <person name="Buyck B."/>
            <person name="Bense V."/>
            <person name="Catcheside P."/>
            <person name="Chovatia M."/>
            <person name="Cooper J."/>
            <person name="Damon W."/>
            <person name="Desjardin D."/>
            <person name="Finy P."/>
            <person name="Geml J."/>
            <person name="Haridas S."/>
            <person name="Hughes K."/>
            <person name="Justo A."/>
            <person name="Karasinski D."/>
            <person name="Kautmanova I."/>
            <person name="Kiss B."/>
            <person name="Kocsube S."/>
            <person name="Kotiranta H."/>
            <person name="LaButti K.M."/>
            <person name="Lechner B.E."/>
            <person name="Liimatainen K."/>
            <person name="Lipzen A."/>
            <person name="Lukacs Z."/>
            <person name="Mihaltcheva S."/>
            <person name="Morgado L.N."/>
            <person name="Niskanen T."/>
            <person name="Noordeloos M.E."/>
            <person name="Ohm R.A."/>
            <person name="Ortiz-Santana B."/>
            <person name="Ovrebo C."/>
            <person name="Racz N."/>
            <person name="Riley R."/>
            <person name="Savchenko A."/>
            <person name="Shiryaev A."/>
            <person name="Soop K."/>
            <person name="Spirin V."/>
            <person name="Szebenyi C."/>
            <person name="Tomsovsky M."/>
            <person name="Tulloss R.E."/>
            <person name="Uehling J."/>
            <person name="Grigoriev I.V."/>
            <person name="Vagvolgyi C."/>
            <person name="Papp T."/>
            <person name="Martin F.M."/>
            <person name="Miettinen O."/>
            <person name="Hibbett D.S."/>
            <person name="Nagy L.G."/>
        </authorList>
    </citation>
    <scope>NUCLEOTIDE SEQUENCE [LARGE SCALE GENOMIC DNA]</scope>
    <source>
        <strain evidence="2 3">FP101781</strain>
    </source>
</reference>
<feature type="region of interest" description="Disordered" evidence="1">
    <location>
        <begin position="1"/>
        <end position="74"/>
    </location>
</feature>
<keyword evidence="3" id="KW-1185">Reference proteome</keyword>
<evidence type="ECO:0000256" key="1">
    <source>
        <dbReference type="SAM" id="MobiDB-lite"/>
    </source>
</evidence>
<organism evidence="2 3">
    <name type="scientific">Coprinellus micaceus</name>
    <name type="common">Glistening ink-cap mushroom</name>
    <name type="synonym">Coprinus micaceus</name>
    <dbReference type="NCBI Taxonomy" id="71717"/>
    <lineage>
        <taxon>Eukaryota</taxon>
        <taxon>Fungi</taxon>
        <taxon>Dikarya</taxon>
        <taxon>Basidiomycota</taxon>
        <taxon>Agaricomycotina</taxon>
        <taxon>Agaricomycetes</taxon>
        <taxon>Agaricomycetidae</taxon>
        <taxon>Agaricales</taxon>
        <taxon>Agaricineae</taxon>
        <taxon>Psathyrellaceae</taxon>
        <taxon>Coprinellus</taxon>
    </lineage>
</organism>
<name>A0A4Y7RXR8_COPMI</name>
<dbReference type="Proteomes" id="UP000298030">
    <property type="component" value="Unassembled WGS sequence"/>
</dbReference>